<reference evidence="3 4" key="1">
    <citation type="journal article" date="2012" name="PLoS Pathog.">
        <title>Diverse lifestyles and strategies of plant pathogenesis encoded in the genomes of eighteen Dothideomycetes fungi.</title>
        <authorList>
            <person name="Ohm R.A."/>
            <person name="Feau N."/>
            <person name="Henrissat B."/>
            <person name="Schoch C.L."/>
            <person name="Horwitz B.A."/>
            <person name="Barry K.W."/>
            <person name="Condon B.J."/>
            <person name="Copeland A.C."/>
            <person name="Dhillon B."/>
            <person name="Glaser F."/>
            <person name="Hesse C.N."/>
            <person name="Kosti I."/>
            <person name="LaButti K."/>
            <person name="Lindquist E.A."/>
            <person name="Lucas S."/>
            <person name="Salamov A.A."/>
            <person name="Bradshaw R.E."/>
            <person name="Ciuffetti L."/>
            <person name="Hamelin R.C."/>
            <person name="Kema G.H.J."/>
            <person name="Lawrence C."/>
            <person name="Scott J.A."/>
            <person name="Spatafora J.W."/>
            <person name="Turgeon B.G."/>
            <person name="de Wit P.J.G.M."/>
            <person name="Zhong S."/>
            <person name="Goodwin S.B."/>
            <person name="Grigoriev I.V."/>
        </authorList>
    </citation>
    <scope>NUCLEOTIDE SEQUENCE [LARGE SCALE GENOMIC DNA]</scope>
    <source>
        <strain evidence="3 4">SO2202</strain>
    </source>
</reference>
<accession>N1QKH2</accession>
<evidence type="ECO:0000313" key="3">
    <source>
        <dbReference type="EMBL" id="EMF17670.1"/>
    </source>
</evidence>
<evidence type="ECO:0008006" key="5">
    <source>
        <dbReference type="Google" id="ProtNLM"/>
    </source>
</evidence>
<dbReference type="GeneID" id="27904651"/>
<name>N1QKH2_SPHMS</name>
<dbReference type="RefSeq" id="XP_016765791.1">
    <property type="nucleotide sequence ID" value="XM_016907514.1"/>
</dbReference>
<dbReference type="OMA" id="YPAWYNA"/>
<dbReference type="EMBL" id="KB456260">
    <property type="protein sequence ID" value="EMF17670.1"/>
    <property type="molecule type" value="Genomic_DNA"/>
</dbReference>
<protein>
    <recommendedName>
        <fullName evidence="5">GPI anchored protein</fullName>
    </recommendedName>
</protein>
<feature type="signal peptide" evidence="2">
    <location>
        <begin position="1"/>
        <end position="18"/>
    </location>
</feature>
<dbReference type="AlphaFoldDB" id="N1QKH2"/>
<dbReference type="HOGENOM" id="CLU_094265_0_0_1"/>
<evidence type="ECO:0000256" key="1">
    <source>
        <dbReference type="SAM" id="MobiDB-lite"/>
    </source>
</evidence>
<sequence length="201" mass="19433">MQYQLFSLAALAVAYAYAQEDSTASGSSDAAELLSVVSVLQTALPSSLINEALTNSAGVSSQLASEFAAGETPAWFTALPTAVQTYLIPAFANATGTMSTAGTGALMTTTTPAATATATGGSGMTGNGTSSAFVPSSSSSSSDVSSSRMSTVMTESGKIGASATGTRGSSSSSSEAGAAMPTGVAMGLAGMAAGIMGVMAL</sequence>
<keyword evidence="4" id="KW-1185">Reference proteome</keyword>
<feature type="region of interest" description="Disordered" evidence="1">
    <location>
        <begin position="117"/>
        <end position="178"/>
    </location>
</feature>
<organism evidence="3 4">
    <name type="scientific">Sphaerulina musiva (strain SO2202)</name>
    <name type="common">Poplar stem canker fungus</name>
    <name type="synonym">Septoria musiva</name>
    <dbReference type="NCBI Taxonomy" id="692275"/>
    <lineage>
        <taxon>Eukaryota</taxon>
        <taxon>Fungi</taxon>
        <taxon>Dikarya</taxon>
        <taxon>Ascomycota</taxon>
        <taxon>Pezizomycotina</taxon>
        <taxon>Dothideomycetes</taxon>
        <taxon>Dothideomycetidae</taxon>
        <taxon>Mycosphaerellales</taxon>
        <taxon>Mycosphaerellaceae</taxon>
        <taxon>Sphaerulina</taxon>
    </lineage>
</organism>
<dbReference type="Proteomes" id="UP000016931">
    <property type="component" value="Unassembled WGS sequence"/>
</dbReference>
<dbReference type="OrthoDB" id="5419608at2759"/>
<feature type="compositionally biased region" description="Low complexity" evidence="1">
    <location>
        <begin position="127"/>
        <end position="178"/>
    </location>
</feature>
<feature type="chain" id="PRO_5004110404" description="GPI anchored protein" evidence="2">
    <location>
        <begin position="19"/>
        <end position="201"/>
    </location>
</feature>
<keyword evidence="2" id="KW-0732">Signal</keyword>
<dbReference type="eggNOG" id="ENOG502T2RY">
    <property type="taxonomic scope" value="Eukaryota"/>
</dbReference>
<evidence type="ECO:0000256" key="2">
    <source>
        <dbReference type="SAM" id="SignalP"/>
    </source>
</evidence>
<proteinExistence type="predicted"/>
<gene>
    <name evidence="3" type="ORF">SEPMUDRAFT_153559</name>
</gene>
<evidence type="ECO:0000313" key="4">
    <source>
        <dbReference type="Proteomes" id="UP000016931"/>
    </source>
</evidence>